<dbReference type="Pfam" id="PF07324">
    <property type="entry name" value="DGCR6"/>
    <property type="match status" value="1"/>
</dbReference>
<keyword evidence="4" id="KW-1185">Reference proteome</keyword>
<dbReference type="OrthoDB" id="21617at2759"/>
<dbReference type="Proteomes" id="UP000275408">
    <property type="component" value="Unassembled WGS sequence"/>
</dbReference>
<dbReference type="InterPro" id="IPR010849">
    <property type="entry name" value="Gonadal"/>
</dbReference>
<gene>
    <name evidence="3" type="ORF">pdam_00001992</name>
</gene>
<dbReference type="AlphaFoldDB" id="A0A3M6TXD8"/>
<dbReference type="EMBL" id="RCHS01002737">
    <property type="protein sequence ID" value="RMX46065.1"/>
    <property type="molecule type" value="Genomic_DNA"/>
</dbReference>
<dbReference type="PANTHER" id="PTHR13054:SF2">
    <property type="entry name" value="PROTEIN DGCR6"/>
    <property type="match status" value="1"/>
</dbReference>
<feature type="coiled-coil region" evidence="2">
    <location>
        <begin position="53"/>
        <end position="87"/>
    </location>
</feature>
<comment type="caution">
    <text evidence="3">The sequence shown here is derived from an EMBL/GenBank/DDBJ whole genome shotgun (WGS) entry which is preliminary data.</text>
</comment>
<evidence type="ECO:0000256" key="1">
    <source>
        <dbReference type="ARBA" id="ARBA00005939"/>
    </source>
</evidence>
<keyword evidence="2" id="KW-0175">Coiled coil</keyword>
<comment type="similarity">
    <text evidence="1">Belongs to the gonadal family.</text>
</comment>
<evidence type="ECO:0000313" key="4">
    <source>
        <dbReference type="Proteomes" id="UP000275408"/>
    </source>
</evidence>
<name>A0A3M6TXD8_POCDA</name>
<feature type="non-terminal residue" evidence="3">
    <location>
        <position position="1"/>
    </location>
</feature>
<reference evidence="3 4" key="1">
    <citation type="journal article" date="2018" name="Sci. Rep.">
        <title>Comparative analysis of the Pocillopora damicornis genome highlights role of immune system in coral evolution.</title>
        <authorList>
            <person name="Cunning R."/>
            <person name="Bay R.A."/>
            <person name="Gillette P."/>
            <person name="Baker A.C."/>
            <person name="Traylor-Knowles N."/>
        </authorList>
    </citation>
    <scope>NUCLEOTIDE SEQUENCE [LARGE SCALE GENOMIC DNA]</scope>
    <source>
        <strain evidence="3">RSMAS</strain>
        <tissue evidence="3">Whole animal</tissue>
    </source>
</reference>
<dbReference type="STRING" id="46731.A0A3M6TXD8"/>
<protein>
    <recommendedName>
        <fullName evidence="5">Protein DGCR6</fullName>
    </recommendedName>
</protein>
<evidence type="ECO:0000256" key="2">
    <source>
        <dbReference type="SAM" id="Coils"/>
    </source>
</evidence>
<dbReference type="PANTHER" id="PTHR13054">
    <property type="entry name" value="DIGEORGE SYNDROME CRITICAL REGION 6 DGCR6 FAMILY MEMBER"/>
    <property type="match status" value="1"/>
</dbReference>
<accession>A0A3M6TXD8</accession>
<proteinExistence type="inferred from homology"/>
<evidence type="ECO:0000313" key="3">
    <source>
        <dbReference type="EMBL" id="RMX46065.1"/>
    </source>
</evidence>
<evidence type="ECO:0008006" key="5">
    <source>
        <dbReference type="Google" id="ProtNLM"/>
    </source>
</evidence>
<sequence length="253" mass="29404">VALPIEFCLTVFVSLLTIKTPYFPFKMSYFYGSGGGQRQPKWNYQTNLDPNLLATVRDEMLRKEEEYRKEQQRIEAEQKKLTSYLTQLQAMVRDLPGTYKNKFTYDVLSGIATCLLDGTVFEIVKGLEDIQQLTERNLLNKRMKLVNLQKAQRMQMAKKHKDAIQQCEQRPHNLPLVEASNTQEKKALEEKLEAEVLQVDQKVVLELDQIVCDQQATLQRAGVPMFSITNNPNEVRLQMYILDFIQRMEHTPS</sequence>
<organism evidence="3 4">
    <name type="scientific">Pocillopora damicornis</name>
    <name type="common">Cauliflower coral</name>
    <name type="synonym">Millepora damicornis</name>
    <dbReference type="NCBI Taxonomy" id="46731"/>
    <lineage>
        <taxon>Eukaryota</taxon>
        <taxon>Metazoa</taxon>
        <taxon>Cnidaria</taxon>
        <taxon>Anthozoa</taxon>
        <taxon>Hexacorallia</taxon>
        <taxon>Scleractinia</taxon>
        <taxon>Astrocoeniina</taxon>
        <taxon>Pocilloporidae</taxon>
        <taxon>Pocillopora</taxon>
    </lineage>
</organism>